<feature type="domain" description="UspA" evidence="3">
    <location>
        <begin position="208"/>
        <end position="352"/>
    </location>
</feature>
<evidence type="ECO:0000259" key="3">
    <source>
        <dbReference type="Pfam" id="PF00582"/>
    </source>
</evidence>
<reference evidence="4 5" key="1">
    <citation type="submission" date="2019-12" db="EMBL/GenBank/DDBJ databases">
        <title>Genomic-based taxomic classification of the family Erythrobacteraceae.</title>
        <authorList>
            <person name="Xu L."/>
        </authorList>
    </citation>
    <scope>NUCLEOTIDE SEQUENCE [LARGE SCALE GENOMIC DNA]</scope>
    <source>
        <strain evidence="4 5">SW-109</strain>
    </source>
</reference>
<accession>A0A6I4V661</accession>
<evidence type="ECO:0000256" key="2">
    <source>
        <dbReference type="SAM" id="MobiDB-lite"/>
    </source>
</evidence>
<dbReference type="Gene3D" id="3.40.50.620">
    <property type="entry name" value="HUPs"/>
    <property type="match status" value="2"/>
</dbReference>
<evidence type="ECO:0000256" key="1">
    <source>
        <dbReference type="ARBA" id="ARBA00008791"/>
    </source>
</evidence>
<dbReference type="InterPro" id="IPR014729">
    <property type="entry name" value="Rossmann-like_a/b/a_fold"/>
</dbReference>
<dbReference type="CDD" id="cd00293">
    <property type="entry name" value="USP-like"/>
    <property type="match status" value="2"/>
</dbReference>
<dbReference type="PRINTS" id="PR01438">
    <property type="entry name" value="UNVRSLSTRESS"/>
</dbReference>
<dbReference type="InterPro" id="IPR006015">
    <property type="entry name" value="Universal_stress_UspA"/>
</dbReference>
<dbReference type="InterPro" id="IPR006016">
    <property type="entry name" value="UspA"/>
</dbReference>
<dbReference type="AlphaFoldDB" id="A0A6I4V661"/>
<feature type="domain" description="UspA" evidence="3">
    <location>
        <begin position="68"/>
        <end position="199"/>
    </location>
</feature>
<dbReference type="PANTHER" id="PTHR46268:SF6">
    <property type="entry name" value="UNIVERSAL STRESS PROTEIN UP12"/>
    <property type="match status" value="1"/>
</dbReference>
<comment type="caution">
    <text evidence="4">The sequence shown here is derived from an EMBL/GenBank/DDBJ whole genome shotgun (WGS) entry which is preliminary data.</text>
</comment>
<dbReference type="Pfam" id="PF00582">
    <property type="entry name" value="Usp"/>
    <property type="match status" value="2"/>
</dbReference>
<evidence type="ECO:0000313" key="5">
    <source>
        <dbReference type="Proteomes" id="UP000471435"/>
    </source>
</evidence>
<gene>
    <name evidence="4" type="ORF">GRI43_12915</name>
</gene>
<evidence type="ECO:0000313" key="4">
    <source>
        <dbReference type="EMBL" id="MXP48290.1"/>
    </source>
</evidence>
<sequence>MVPYRPIGGACSSFYCAEKNQLFRHPLEVAMNISQVRNFVDSAPPARPAPQQFGSPASAVRREVAAPRLVACVDAGDQAEAVSMQALAVACSLGLEVTFARVIEAPEHFASPADPIEWQLRRKSQQEKLKRLANQDQVEVLANSVLLAGAPADELSDWALEHGATLLALGQRRSDNGKGLGSTAQALLERGEHSLLLVPPSPVRQRGYRKIMVPIDGSVRADSVLPIALRIARTHAAELVLVHIVPRLEVVASPHIPEVDKLRAKIDRHNEQSGSSHLEELRRRSEGDGVSVSTITRGPGDPRSLLHDIAIEENADLIVMASHGNTALEDVACGSVAEYLAGHAPAPLLIVRPNLRCSFGPEPASCRDVSAFRFIG</sequence>
<protein>
    <submittedName>
        <fullName evidence="4">Universal stress protein</fullName>
    </submittedName>
</protein>
<feature type="region of interest" description="Disordered" evidence="2">
    <location>
        <begin position="270"/>
        <end position="297"/>
    </location>
</feature>
<dbReference type="PANTHER" id="PTHR46268">
    <property type="entry name" value="STRESS RESPONSE PROTEIN NHAX"/>
    <property type="match status" value="1"/>
</dbReference>
<dbReference type="Proteomes" id="UP000471435">
    <property type="component" value="Unassembled WGS sequence"/>
</dbReference>
<dbReference type="SUPFAM" id="SSF52402">
    <property type="entry name" value="Adenine nucleotide alpha hydrolases-like"/>
    <property type="match status" value="2"/>
</dbReference>
<name>A0A6I4V661_9SPHN</name>
<dbReference type="EMBL" id="WTYP01000002">
    <property type="protein sequence ID" value="MXP48290.1"/>
    <property type="molecule type" value="Genomic_DNA"/>
</dbReference>
<comment type="similarity">
    <text evidence="1">Belongs to the universal stress protein A family.</text>
</comment>
<keyword evidence="5" id="KW-1185">Reference proteome</keyword>
<organism evidence="4 5">
    <name type="scientific">Pontixanthobacter luteolus</name>
    <dbReference type="NCBI Taxonomy" id="295089"/>
    <lineage>
        <taxon>Bacteria</taxon>
        <taxon>Pseudomonadati</taxon>
        <taxon>Pseudomonadota</taxon>
        <taxon>Alphaproteobacteria</taxon>
        <taxon>Sphingomonadales</taxon>
        <taxon>Erythrobacteraceae</taxon>
        <taxon>Pontixanthobacter</taxon>
    </lineage>
</organism>
<feature type="compositionally biased region" description="Basic and acidic residues" evidence="2">
    <location>
        <begin position="270"/>
        <end position="287"/>
    </location>
</feature>
<proteinExistence type="inferred from homology"/>